<comment type="caution">
    <text evidence="2">The sequence shown here is derived from an EMBL/GenBank/DDBJ whole genome shotgun (WGS) entry which is preliminary data.</text>
</comment>
<evidence type="ECO:0000313" key="3">
    <source>
        <dbReference type="Proteomes" id="UP001519460"/>
    </source>
</evidence>
<reference evidence="2 3" key="1">
    <citation type="journal article" date="2023" name="Sci. Data">
        <title>Genome assembly of the Korean intertidal mud-creeper Batillaria attramentaria.</title>
        <authorList>
            <person name="Patra A.K."/>
            <person name="Ho P.T."/>
            <person name="Jun S."/>
            <person name="Lee S.J."/>
            <person name="Kim Y."/>
            <person name="Won Y.J."/>
        </authorList>
    </citation>
    <scope>NUCLEOTIDE SEQUENCE [LARGE SCALE GENOMIC DNA]</scope>
    <source>
        <strain evidence="2">Wonlab-2016</strain>
    </source>
</reference>
<evidence type="ECO:0000313" key="2">
    <source>
        <dbReference type="EMBL" id="KAK7504027.1"/>
    </source>
</evidence>
<dbReference type="Proteomes" id="UP001519460">
    <property type="component" value="Unassembled WGS sequence"/>
</dbReference>
<sequence length="188" mass="21045">MTAICVPEVASLTQILTDSHRDGDGLVQRVCGTASCSYRSERKAEEGDGEGRRQVLERKAEEGDGEGRRQVLERKAEEGDGEGRRQVLERKAEEGDGEGRRQVLERKAEEGDGEGRRQVLERKAEEGDGEGRRGFVEIDADSVELYTIVSMICTGRVDAVFLADHLPKLKHTHTRPRTCYHQRVRSVL</sequence>
<proteinExistence type="predicted"/>
<name>A0ABD0LYH5_9CAEN</name>
<dbReference type="AlphaFoldDB" id="A0ABD0LYH5"/>
<keyword evidence="3" id="KW-1185">Reference proteome</keyword>
<accession>A0ABD0LYH5</accession>
<dbReference type="EMBL" id="JACVVK020000017">
    <property type="protein sequence ID" value="KAK7504027.1"/>
    <property type="molecule type" value="Genomic_DNA"/>
</dbReference>
<gene>
    <name evidence="2" type="ORF">BaRGS_00004759</name>
</gene>
<evidence type="ECO:0000256" key="1">
    <source>
        <dbReference type="SAM" id="MobiDB-lite"/>
    </source>
</evidence>
<protein>
    <submittedName>
        <fullName evidence="2">Uncharacterized protein</fullName>
    </submittedName>
</protein>
<organism evidence="2 3">
    <name type="scientific">Batillaria attramentaria</name>
    <dbReference type="NCBI Taxonomy" id="370345"/>
    <lineage>
        <taxon>Eukaryota</taxon>
        <taxon>Metazoa</taxon>
        <taxon>Spiralia</taxon>
        <taxon>Lophotrochozoa</taxon>
        <taxon>Mollusca</taxon>
        <taxon>Gastropoda</taxon>
        <taxon>Caenogastropoda</taxon>
        <taxon>Sorbeoconcha</taxon>
        <taxon>Cerithioidea</taxon>
        <taxon>Batillariidae</taxon>
        <taxon>Batillaria</taxon>
    </lineage>
</organism>
<feature type="region of interest" description="Disordered" evidence="1">
    <location>
        <begin position="39"/>
        <end position="129"/>
    </location>
</feature>